<feature type="repeat" description="WD" evidence="3">
    <location>
        <begin position="407"/>
        <end position="421"/>
    </location>
</feature>
<dbReference type="SMART" id="SM00320">
    <property type="entry name" value="WD40"/>
    <property type="match status" value="12"/>
</dbReference>
<organism evidence="6 7">
    <name type="scientific">Rubroshorea leprosula</name>
    <dbReference type="NCBI Taxonomy" id="152421"/>
    <lineage>
        <taxon>Eukaryota</taxon>
        <taxon>Viridiplantae</taxon>
        <taxon>Streptophyta</taxon>
        <taxon>Embryophyta</taxon>
        <taxon>Tracheophyta</taxon>
        <taxon>Spermatophyta</taxon>
        <taxon>Magnoliopsida</taxon>
        <taxon>eudicotyledons</taxon>
        <taxon>Gunneridae</taxon>
        <taxon>Pentapetalae</taxon>
        <taxon>rosids</taxon>
        <taxon>malvids</taxon>
        <taxon>Malvales</taxon>
        <taxon>Dipterocarpaceae</taxon>
        <taxon>Rubroshorea</taxon>
    </lineage>
</organism>
<reference evidence="6 7" key="1">
    <citation type="journal article" date="2021" name="Commun. Biol.">
        <title>The genome of Shorea leprosula (Dipterocarpaceae) highlights the ecological relevance of drought in aseasonal tropical rainforests.</title>
        <authorList>
            <person name="Ng K.K.S."/>
            <person name="Kobayashi M.J."/>
            <person name="Fawcett J.A."/>
            <person name="Hatakeyama M."/>
            <person name="Paape T."/>
            <person name="Ng C.H."/>
            <person name="Ang C.C."/>
            <person name="Tnah L.H."/>
            <person name="Lee C.T."/>
            <person name="Nishiyama T."/>
            <person name="Sese J."/>
            <person name="O'Brien M.J."/>
            <person name="Copetti D."/>
            <person name="Mohd Noor M.I."/>
            <person name="Ong R.C."/>
            <person name="Putra M."/>
            <person name="Sireger I.Z."/>
            <person name="Indrioko S."/>
            <person name="Kosugi Y."/>
            <person name="Izuno A."/>
            <person name="Isagi Y."/>
            <person name="Lee S.L."/>
            <person name="Shimizu K.K."/>
        </authorList>
    </citation>
    <scope>NUCLEOTIDE SEQUENCE [LARGE SCALE GENOMIC DNA]</scope>
    <source>
        <strain evidence="6">214</strain>
    </source>
</reference>
<feature type="compositionally biased region" description="Basic and acidic residues" evidence="4">
    <location>
        <begin position="947"/>
        <end position="959"/>
    </location>
</feature>
<feature type="repeat" description="WD" evidence="3">
    <location>
        <begin position="691"/>
        <end position="724"/>
    </location>
</feature>
<evidence type="ECO:0000256" key="1">
    <source>
        <dbReference type="ARBA" id="ARBA00022574"/>
    </source>
</evidence>
<dbReference type="InterPro" id="IPR001680">
    <property type="entry name" value="WD40_rpt"/>
</dbReference>
<dbReference type="Gene3D" id="2.130.10.10">
    <property type="entry name" value="YVTN repeat-like/Quinoprotein amine dehydrogenase"/>
    <property type="match status" value="4"/>
</dbReference>
<dbReference type="InterPro" id="IPR015943">
    <property type="entry name" value="WD40/YVTN_repeat-like_dom_sf"/>
</dbReference>
<proteinExistence type="predicted"/>
<evidence type="ECO:0000256" key="4">
    <source>
        <dbReference type="SAM" id="MobiDB-lite"/>
    </source>
</evidence>
<dbReference type="PROSITE" id="PS00678">
    <property type="entry name" value="WD_REPEATS_1"/>
    <property type="match status" value="1"/>
</dbReference>
<evidence type="ECO:0000313" key="6">
    <source>
        <dbReference type="EMBL" id="GKV05972.1"/>
    </source>
</evidence>
<feature type="compositionally biased region" description="Polar residues" evidence="4">
    <location>
        <begin position="926"/>
        <end position="937"/>
    </location>
</feature>
<dbReference type="EMBL" id="BPVZ01000024">
    <property type="protein sequence ID" value="GKV05972.1"/>
    <property type="molecule type" value="Genomic_DNA"/>
</dbReference>
<dbReference type="InterPro" id="IPR052779">
    <property type="entry name" value="WDR62"/>
</dbReference>
<feature type="region of interest" description="Disordered" evidence="4">
    <location>
        <begin position="763"/>
        <end position="793"/>
    </location>
</feature>
<sequence>MKANRKLKKPDASSKLILKEIIGLTTKNGNGLASSVSSSRCAYVAGCVVVVYNVDSSTQSHLMVTHRTPKPLTCLAMSADGRFVAAGESGHQPAVLVWDCTTLSFLCELKGHLYGVECIAFSPDGEHLVSIGGYIYLWDWRNGMLVTKLKASSSCSAVTSVSFSSNAKFIVTAGKNHLKFWTFGTSPRTKTNKRTVSMGLHGKHVDLGPQKGSSFVSVTSAIWTYNSVMDCGQSGPFHIYALTDAGVLCLIDYGLSVRNSVDLKVKRGYSLSASSKFIACACSDGVVQLFTVENLKYVGSLLHSAAKHCQGENDLHCPKASEKSFQPLPTLPDAIACQFSTSEKLVVVYGDHSLSIWDIHDISKATRCCALISHSACIWDIKNLCCENMHDPSFACAARGCSGGVSFATCSADGTIRLWDLLLQPDSSKGIMDCNSLTTEPLGSICLVSAGTFERDTIEANFSNVGFRSLAVSSDGKYMAAGDCEGNLHIYDLHNADYTCLKDAHDAEILSLSFSFTSKKCADFEESNNHYLLVSGGRDRAIHLFDVKRNFDLIESIDDHSAAVTSVKLAYNGCKILSCSADRSLVFRDVSVMDSGYMILRRHHQMASNGTVYDMSMDPEMEVVVTVGQDKKINTFDIASGKLIRSFKQDKDFGDPIKVTVDPSCSYLVCSYSNKSICMYDFVNGEIVAQALGHGEVVTGVIFLPDCRHMVSVGGDGCIFVWELPGRLASRMLHKVKENSFPLSPRNFTQPVCFSGIVLREEEDQSGKTNPKSVMSLEKQQAHHQGGDSQETSAFKFTISRLPKWARAKITSPDFAPRNLEFTLSQKQVELEISSPLIGEEGRVSASVSPEDQTPSNHVSVYKKVGLNRFCGSSPETDNSQVSASPHERISNFAMDNRWLTVYNVCLDLLNSPEVQNLEDMKKPVSSVNLSQDQVGQPSDGEPSFQHGDHGIDDKRDATKDAYPHNIDLLQSSQYQLEMQKTNVCSEAVTDATEQLHSNKTKVEGKMDVDVFQINSEGSDLFKEHFGSLSTKLKVEKKKSSARRRFSSQYVVQRDYIASCKRLFDINSGMSNYKSESAINNKTDGPAFQVLEEQLVIGSNEKDPNLAECLLDPLPAFSGDKTEKCAVEENSSNVELKDRTKQEESVPGGNELEDKITACREALVNLETAADSVLQLFSDLVTVASAGELTSGLGAQLCDQVAKLIPSIAEKLSAVTKLVQLSKKD</sequence>
<dbReference type="PROSITE" id="PS50082">
    <property type="entry name" value="WD_REPEATS_2"/>
    <property type="match status" value="2"/>
</dbReference>
<evidence type="ECO:0000256" key="3">
    <source>
        <dbReference type="PROSITE-ProRule" id="PRU00221"/>
    </source>
</evidence>
<dbReference type="PROSITE" id="PS50294">
    <property type="entry name" value="WD_REPEATS_REGION"/>
    <property type="match status" value="1"/>
</dbReference>
<keyword evidence="2" id="KW-0677">Repeat</keyword>
<evidence type="ECO:0000256" key="2">
    <source>
        <dbReference type="ARBA" id="ARBA00022737"/>
    </source>
</evidence>
<dbReference type="InterPro" id="IPR019775">
    <property type="entry name" value="WD40_repeat_CS"/>
</dbReference>
<dbReference type="Pfam" id="PF00400">
    <property type="entry name" value="WD40"/>
    <property type="match status" value="2"/>
</dbReference>
<accession>A0AAV5IVU8</accession>
<dbReference type="InterPro" id="IPR036322">
    <property type="entry name" value="WD40_repeat_dom_sf"/>
</dbReference>
<feature type="domain" description="MABP1/WDR62 second WD40" evidence="5">
    <location>
        <begin position="401"/>
        <end position="724"/>
    </location>
</feature>
<protein>
    <recommendedName>
        <fullName evidence="5">MABP1/WDR62 second WD40 domain-containing protein</fullName>
    </recommendedName>
</protein>
<dbReference type="AlphaFoldDB" id="A0AAV5IVU8"/>
<feature type="compositionally biased region" description="Basic and acidic residues" evidence="4">
    <location>
        <begin position="1135"/>
        <end position="1144"/>
    </location>
</feature>
<keyword evidence="7" id="KW-1185">Reference proteome</keyword>
<dbReference type="PANTHER" id="PTHR45589:SF1">
    <property type="entry name" value="WD REPEAT DOMAIN 62, ISOFORM G"/>
    <property type="match status" value="1"/>
</dbReference>
<dbReference type="Pfam" id="PF24782">
    <property type="entry name" value="WD40_MABP1-WDR62_2nd"/>
    <property type="match status" value="1"/>
</dbReference>
<keyword evidence="1 3" id="KW-0853">WD repeat</keyword>
<name>A0AAV5IVU8_9ROSI</name>
<dbReference type="InterPro" id="IPR056162">
    <property type="entry name" value="WD40_MABP1-WDR62_2nd"/>
</dbReference>
<dbReference type="PANTHER" id="PTHR45589">
    <property type="entry name" value="WD REPEAT DOMAIN 62, ISOFORM G"/>
    <property type="match status" value="1"/>
</dbReference>
<evidence type="ECO:0000259" key="5">
    <source>
        <dbReference type="Pfam" id="PF24782"/>
    </source>
</evidence>
<gene>
    <name evidence="6" type="ORF">SLEP1_g17918</name>
</gene>
<dbReference type="Proteomes" id="UP001054252">
    <property type="component" value="Unassembled WGS sequence"/>
</dbReference>
<feature type="region of interest" description="Disordered" evidence="4">
    <location>
        <begin position="922"/>
        <end position="959"/>
    </location>
</feature>
<comment type="caution">
    <text evidence="6">The sequence shown here is derived from an EMBL/GenBank/DDBJ whole genome shotgun (WGS) entry which is preliminary data.</text>
</comment>
<feature type="region of interest" description="Disordered" evidence="4">
    <location>
        <begin position="1130"/>
        <end position="1150"/>
    </location>
</feature>
<dbReference type="SUPFAM" id="SSF50978">
    <property type="entry name" value="WD40 repeat-like"/>
    <property type="match status" value="2"/>
</dbReference>
<evidence type="ECO:0000313" key="7">
    <source>
        <dbReference type="Proteomes" id="UP001054252"/>
    </source>
</evidence>